<organism evidence="2 3">
    <name type="scientific">Stenotrophomonas daejeonensis</name>
    <dbReference type="NCBI Taxonomy" id="659018"/>
    <lineage>
        <taxon>Bacteria</taxon>
        <taxon>Pseudomonadati</taxon>
        <taxon>Pseudomonadota</taxon>
        <taxon>Gammaproteobacteria</taxon>
        <taxon>Lysobacterales</taxon>
        <taxon>Lysobacteraceae</taxon>
        <taxon>Stenotrophomonas</taxon>
    </lineage>
</organism>
<dbReference type="InterPro" id="IPR011008">
    <property type="entry name" value="Dimeric_a/b-barrel"/>
</dbReference>
<dbReference type="SUPFAM" id="SSF54909">
    <property type="entry name" value="Dimeric alpha+beta barrel"/>
    <property type="match status" value="1"/>
</dbReference>
<dbReference type="Pfam" id="PF03992">
    <property type="entry name" value="ABM"/>
    <property type="match status" value="1"/>
</dbReference>
<proteinExistence type="predicted"/>
<keyword evidence="3" id="KW-1185">Reference proteome</keyword>
<comment type="caution">
    <text evidence="2">The sequence shown here is derived from an EMBL/GenBank/DDBJ whole genome shotgun (WGS) entry which is preliminary data.</text>
</comment>
<dbReference type="RefSeq" id="WP_057639748.1">
    <property type="nucleotide sequence ID" value="NZ_LDJP01000013.1"/>
</dbReference>
<accession>A0A0R0E200</accession>
<dbReference type="OrthoDB" id="6105906at2"/>
<name>A0A0R0E200_9GAMM</name>
<dbReference type="STRING" id="659018.ABB34_02930"/>
<gene>
    <name evidence="2" type="ORF">ABB34_02930</name>
</gene>
<dbReference type="PATRIC" id="fig|659018.3.peg.455"/>
<evidence type="ECO:0000313" key="3">
    <source>
        <dbReference type="Proteomes" id="UP000050940"/>
    </source>
</evidence>
<dbReference type="AlphaFoldDB" id="A0A0R0E200"/>
<reference evidence="2 3" key="1">
    <citation type="submission" date="2015-05" db="EMBL/GenBank/DDBJ databases">
        <title>Genome sequencing and analysis of members of genus Stenotrophomonas.</title>
        <authorList>
            <person name="Patil P.P."/>
            <person name="Midha S."/>
            <person name="Patil P.B."/>
        </authorList>
    </citation>
    <scope>NUCLEOTIDE SEQUENCE [LARGE SCALE GENOMIC DNA]</scope>
    <source>
        <strain evidence="2 3">JCM 16244</strain>
    </source>
</reference>
<feature type="domain" description="ABM" evidence="1">
    <location>
        <begin position="16"/>
        <end position="79"/>
    </location>
</feature>
<protein>
    <recommendedName>
        <fullName evidence="1">ABM domain-containing protein</fullName>
    </recommendedName>
</protein>
<evidence type="ECO:0000259" key="1">
    <source>
        <dbReference type="Pfam" id="PF03992"/>
    </source>
</evidence>
<dbReference type="InterPro" id="IPR007138">
    <property type="entry name" value="ABM_dom"/>
</dbReference>
<dbReference type="EMBL" id="LDJP01000013">
    <property type="protein sequence ID" value="KRG87829.1"/>
    <property type="molecule type" value="Genomic_DNA"/>
</dbReference>
<sequence>MAGTGQAGAAAPGPGFAVLYRWRLHPGTEDDFVRAWSRVSELLRAQRGSLGSRLHRGPDGIWYSYAQWPSAQARDAAFAADSVDPQASARMAQAIAERLPELVLESVADFMLPIADNGG</sequence>
<dbReference type="Gene3D" id="3.30.70.100">
    <property type="match status" value="1"/>
</dbReference>
<evidence type="ECO:0000313" key="2">
    <source>
        <dbReference type="EMBL" id="KRG87829.1"/>
    </source>
</evidence>
<dbReference type="Proteomes" id="UP000050940">
    <property type="component" value="Unassembled WGS sequence"/>
</dbReference>